<keyword evidence="1" id="KW-0812">Transmembrane</keyword>
<dbReference type="EMBL" id="BNEC01000005">
    <property type="protein sequence ID" value="GHI70129.1"/>
    <property type="molecule type" value="Genomic_DNA"/>
</dbReference>
<organism evidence="2 3">
    <name type="scientific">Streptomyces nojiriensis</name>
    <dbReference type="NCBI Taxonomy" id="66374"/>
    <lineage>
        <taxon>Bacteria</taxon>
        <taxon>Bacillati</taxon>
        <taxon>Actinomycetota</taxon>
        <taxon>Actinomycetes</taxon>
        <taxon>Kitasatosporales</taxon>
        <taxon>Streptomycetaceae</taxon>
        <taxon>Streptomyces</taxon>
    </lineage>
</organism>
<protein>
    <submittedName>
        <fullName evidence="2">Uncharacterized protein</fullName>
    </submittedName>
</protein>
<keyword evidence="3" id="KW-1185">Reference proteome</keyword>
<accession>A0ABQ3SPS8</accession>
<evidence type="ECO:0000313" key="3">
    <source>
        <dbReference type="Proteomes" id="UP000613974"/>
    </source>
</evidence>
<feature type="transmembrane region" description="Helical" evidence="1">
    <location>
        <begin position="147"/>
        <end position="165"/>
    </location>
</feature>
<feature type="transmembrane region" description="Helical" evidence="1">
    <location>
        <begin position="82"/>
        <end position="101"/>
    </location>
</feature>
<evidence type="ECO:0000256" key="1">
    <source>
        <dbReference type="SAM" id="Phobius"/>
    </source>
</evidence>
<comment type="caution">
    <text evidence="2">The sequence shown here is derived from an EMBL/GenBank/DDBJ whole genome shotgun (WGS) entry which is preliminary data.</text>
</comment>
<sequence length="177" mass="18709">MNWTFKCHGGVAAALGAALLVLAALTWLPGTLPLPVSGWPMAAIAVLLFPIFVSALVRMFLTRADRHTVWLAFRCLPRKAQMGLAALAMSGVGITVISAAGEGNLQAAEVKDGRYLAFDATPLARGTVEISQGQYQAVLESDQRSMLAIPGVLLISAAYVVLAAGELRRADRYSTPS</sequence>
<gene>
    <name evidence="2" type="ORF">Snoj_40470</name>
</gene>
<dbReference type="GeneID" id="95588365"/>
<feature type="transmembrane region" description="Helical" evidence="1">
    <location>
        <begin position="39"/>
        <end position="61"/>
    </location>
</feature>
<evidence type="ECO:0000313" key="2">
    <source>
        <dbReference type="EMBL" id="GHI70129.1"/>
    </source>
</evidence>
<name>A0ABQ3SPS8_9ACTN</name>
<keyword evidence="1" id="KW-1133">Transmembrane helix</keyword>
<keyword evidence="1" id="KW-0472">Membrane</keyword>
<dbReference type="RefSeq" id="WP_189734033.1">
    <property type="nucleotide sequence ID" value="NZ_BMRL01000002.1"/>
</dbReference>
<dbReference type="Proteomes" id="UP000613974">
    <property type="component" value="Unassembled WGS sequence"/>
</dbReference>
<reference evidence="3" key="1">
    <citation type="submission" date="2023-07" db="EMBL/GenBank/DDBJ databases">
        <title>Whole genome shotgun sequence of Streptomyces nojiriensis NBRC 13794.</title>
        <authorList>
            <person name="Komaki H."/>
            <person name="Tamura T."/>
        </authorList>
    </citation>
    <scope>NUCLEOTIDE SEQUENCE [LARGE SCALE GENOMIC DNA]</scope>
    <source>
        <strain evidence="3">NBRC 13794</strain>
    </source>
</reference>
<proteinExistence type="predicted"/>